<feature type="transmembrane region" description="Helical" evidence="1">
    <location>
        <begin position="6"/>
        <end position="29"/>
    </location>
</feature>
<dbReference type="Proteomes" id="UP001281761">
    <property type="component" value="Unassembled WGS sequence"/>
</dbReference>
<reference evidence="2 3" key="1">
    <citation type="journal article" date="2022" name="bioRxiv">
        <title>Genomics of Preaxostyla Flagellates Illuminates Evolutionary Transitions and the Path Towards Mitochondrial Loss.</title>
        <authorList>
            <person name="Novak L.V.F."/>
            <person name="Treitli S.C."/>
            <person name="Pyrih J."/>
            <person name="Halakuc P."/>
            <person name="Pipaliya S.V."/>
            <person name="Vacek V."/>
            <person name="Brzon O."/>
            <person name="Soukal P."/>
            <person name="Eme L."/>
            <person name="Dacks J.B."/>
            <person name="Karnkowska A."/>
            <person name="Elias M."/>
            <person name="Hampl V."/>
        </authorList>
    </citation>
    <scope>NUCLEOTIDE SEQUENCE [LARGE SCALE GENOMIC DNA]</scope>
    <source>
        <strain evidence="2">NAU3</strain>
        <tissue evidence="2">Gut</tissue>
    </source>
</reference>
<feature type="transmembrane region" description="Helical" evidence="1">
    <location>
        <begin position="41"/>
        <end position="59"/>
    </location>
</feature>
<keyword evidence="3" id="KW-1185">Reference proteome</keyword>
<keyword evidence="1" id="KW-0812">Transmembrane</keyword>
<evidence type="ECO:0000313" key="3">
    <source>
        <dbReference type="Proteomes" id="UP001281761"/>
    </source>
</evidence>
<protein>
    <submittedName>
        <fullName evidence="2">Uncharacterized protein</fullName>
    </submittedName>
</protein>
<feature type="transmembrane region" description="Helical" evidence="1">
    <location>
        <begin position="109"/>
        <end position="128"/>
    </location>
</feature>
<organism evidence="2 3">
    <name type="scientific">Blattamonas nauphoetae</name>
    <dbReference type="NCBI Taxonomy" id="2049346"/>
    <lineage>
        <taxon>Eukaryota</taxon>
        <taxon>Metamonada</taxon>
        <taxon>Preaxostyla</taxon>
        <taxon>Oxymonadida</taxon>
        <taxon>Blattamonas</taxon>
    </lineage>
</organism>
<evidence type="ECO:0000256" key="1">
    <source>
        <dbReference type="SAM" id="Phobius"/>
    </source>
</evidence>
<keyword evidence="1" id="KW-1133">Transmembrane helix</keyword>
<feature type="transmembrane region" description="Helical" evidence="1">
    <location>
        <begin position="79"/>
        <end position="102"/>
    </location>
</feature>
<comment type="caution">
    <text evidence="2">The sequence shown here is derived from an EMBL/GenBank/DDBJ whole genome shotgun (WGS) entry which is preliminary data.</text>
</comment>
<proteinExistence type="predicted"/>
<name>A0ABQ9YA46_9EUKA</name>
<accession>A0ABQ9YA46</accession>
<feature type="transmembrane region" description="Helical" evidence="1">
    <location>
        <begin position="148"/>
        <end position="170"/>
    </location>
</feature>
<dbReference type="EMBL" id="JARBJD010000021">
    <property type="protein sequence ID" value="KAK2960647.1"/>
    <property type="molecule type" value="Genomic_DNA"/>
</dbReference>
<keyword evidence="1" id="KW-0472">Membrane</keyword>
<sequence>MSSVEILGANYSTLCGQAVAGNIFSVFTLALQIAMRKWFHLFRSCSYLSLAIQVLFLFFKKTSKQFSTCGRVYYNENWLWCRIVIVIIAVVACVFALISFLPCVPTNRVLVYIDFFAHCALIVFIWIQHLPTTCDISQVGWRIVHNDLALFAMPTCQLLAHAMFTFNVAFKAASAKPAANKA</sequence>
<gene>
    <name evidence="2" type="ORF">BLNAU_4302</name>
</gene>
<evidence type="ECO:0000313" key="2">
    <source>
        <dbReference type="EMBL" id="KAK2960647.1"/>
    </source>
</evidence>